<evidence type="ECO:0000313" key="2">
    <source>
        <dbReference type="Proteomes" id="UP001281614"/>
    </source>
</evidence>
<sequence length="521" mass="58089">MNTGVPGNHIGGGPEFQISCHFEDIPLQEQSCWMNLVSPDVVLAKHFPIPPRCEEKGLEMSIDLLAKLCGIQHAIVFKGGVVMEGPTAMLLPISRQGDIIQWHLVVPENGRRRLSYLEGVRQCTSRALIDEVDLEALKNTRAIVGWWSEARTRLGDLDVNYENIDYSTAEEYEPTVRFSKLALGVQQFATAQFEATLGPKDSGYQMKWGSGAYEDTIFDANKMRVVLYDTAESRACFANGAEVILHMIRTRSTQRPFMIKGSRVDLPSEESVAETLLQHKDLELISDRRRPEAVETLVIRYFGILEDLLALDLGRKARPETAAGVPFQNQLIGHEFMALVDRMSIGHVKKRALAKTSGGWPQLVQDSDALTLFGSGFGDLIQPPSKAEGLCHQWRTKPKEKDYLGIKVETLLDFYKKAGCRLSREYLTPSHLKWHRDRVQEILASGAVGKVVRPRSLMVGGAVIFGRTSLVSGKRNAFAPAPRQIQASSFYGQANVSLESSIKGIEMEIERRRVSFTGEST</sequence>
<name>A0AAD9YBU2_COLKA</name>
<reference evidence="1" key="1">
    <citation type="submission" date="2023-02" db="EMBL/GenBank/DDBJ databases">
        <title>Colletotrichum kahawae CIFC_Que2 genome sequencing and assembly.</title>
        <authorList>
            <person name="Baroncelli R."/>
        </authorList>
    </citation>
    <scope>NUCLEOTIDE SEQUENCE</scope>
    <source>
        <strain evidence="1">CIFC_Que2</strain>
    </source>
</reference>
<comment type="caution">
    <text evidence="1">The sequence shown here is derived from an EMBL/GenBank/DDBJ whole genome shotgun (WGS) entry which is preliminary data.</text>
</comment>
<dbReference type="EMBL" id="VYYT01000229">
    <property type="protein sequence ID" value="KAK2754458.1"/>
    <property type="molecule type" value="Genomic_DNA"/>
</dbReference>
<organism evidence="1 2">
    <name type="scientific">Colletotrichum kahawae</name>
    <name type="common">Coffee berry disease fungus</name>
    <dbReference type="NCBI Taxonomy" id="34407"/>
    <lineage>
        <taxon>Eukaryota</taxon>
        <taxon>Fungi</taxon>
        <taxon>Dikarya</taxon>
        <taxon>Ascomycota</taxon>
        <taxon>Pezizomycotina</taxon>
        <taxon>Sordariomycetes</taxon>
        <taxon>Hypocreomycetidae</taxon>
        <taxon>Glomerellales</taxon>
        <taxon>Glomerellaceae</taxon>
        <taxon>Colletotrichum</taxon>
        <taxon>Colletotrichum gloeosporioides species complex</taxon>
    </lineage>
</organism>
<protein>
    <submittedName>
        <fullName evidence="1">Uncharacterized protein</fullName>
    </submittedName>
</protein>
<dbReference type="Proteomes" id="UP001281614">
    <property type="component" value="Unassembled WGS sequence"/>
</dbReference>
<dbReference type="AlphaFoldDB" id="A0AAD9YBU2"/>
<keyword evidence="2" id="KW-1185">Reference proteome</keyword>
<proteinExistence type="predicted"/>
<evidence type="ECO:0000313" key="1">
    <source>
        <dbReference type="EMBL" id="KAK2754458.1"/>
    </source>
</evidence>
<gene>
    <name evidence="1" type="ORF">CKAH01_17435</name>
</gene>
<accession>A0AAD9YBU2</accession>